<evidence type="ECO:0000256" key="3">
    <source>
        <dbReference type="ARBA" id="ARBA00022485"/>
    </source>
</evidence>
<feature type="binding site" evidence="11">
    <location>
        <position position="37"/>
    </location>
    <ligand>
        <name>[4Fe-4S] cluster</name>
        <dbReference type="ChEBI" id="CHEBI:49883"/>
    </ligand>
</feature>
<dbReference type="InterPro" id="IPR003482">
    <property type="entry name" value="Whib"/>
</dbReference>
<dbReference type="EMBL" id="JBBEGL010000002">
    <property type="protein sequence ID" value="MEJ2886109.1"/>
    <property type="molecule type" value="Genomic_DNA"/>
</dbReference>
<feature type="binding site" evidence="11">
    <location>
        <position position="71"/>
    </location>
    <ligand>
        <name>[4Fe-4S] cluster</name>
        <dbReference type="ChEBI" id="CHEBI:49883"/>
    </ligand>
</feature>
<comment type="caution">
    <text evidence="13">The sequence shown here is derived from an EMBL/GenBank/DDBJ whole genome shotgun (WGS) entry which is preliminary data.</text>
</comment>
<dbReference type="PANTHER" id="PTHR38839:SF4">
    <property type="entry name" value="TRANSCRIPTIONAL REGULATOR WHIB"/>
    <property type="match status" value="1"/>
</dbReference>
<evidence type="ECO:0000256" key="10">
    <source>
        <dbReference type="ARBA" id="ARBA00023163"/>
    </source>
</evidence>
<feature type="binding site" evidence="11">
    <location>
        <position position="65"/>
    </location>
    <ligand>
        <name>[4Fe-4S] cluster</name>
        <dbReference type="ChEBI" id="CHEBI:49883"/>
    </ligand>
</feature>
<proteinExistence type="inferred from homology"/>
<dbReference type="PROSITE" id="PS51674">
    <property type="entry name" value="4FE4S_WBL"/>
    <property type="match status" value="1"/>
</dbReference>
<sequence length="136" mass="15089">MQNSMLFGTVNPDDPHERGRRVERPWALPWIDGTETCATTDPDAFFPELGDMAKVNAARALCGRCPRQDACLTWALTAPEKYGYWGGTSRNQRARLGEDIEQGRATLSDVVERVTAGNHVLATRRRMEAAAARRSA</sequence>
<comment type="similarity">
    <text evidence="2 11">Belongs to the WhiB family.</text>
</comment>
<evidence type="ECO:0000256" key="5">
    <source>
        <dbReference type="ARBA" id="ARBA00023004"/>
    </source>
</evidence>
<keyword evidence="7 11" id="KW-0805">Transcription regulation</keyword>
<comment type="PTM">
    <text evidence="11">The Fe-S cluster can be nitrosylated by nitric oxide (NO).</text>
</comment>
<keyword evidence="5 11" id="KW-0408">Iron</keyword>
<dbReference type="HAMAP" id="MF_01479">
    <property type="entry name" value="WhiB"/>
    <property type="match status" value="1"/>
</dbReference>
<name>A0ABU8N2C4_9PSEU</name>
<keyword evidence="6 11" id="KW-0411">Iron-sulfur</keyword>
<evidence type="ECO:0000256" key="1">
    <source>
        <dbReference type="ARBA" id="ARBA00004496"/>
    </source>
</evidence>
<evidence type="ECO:0000256" key="8">
    <source>
        <dbReference type="ARBA" id="ARBA00023125"/>
    </source>
</evidence>
<protein>
    <recommendedName>
        <fullName evidence="11">Transcriptional regulator WhiB</fullName>
    </recommendedName>
</protein>
<keyword evidence="11" id="KW-0963">Cytoplasm</keyword>
<comment type="cofactor">
    <cofactor evidence="11">
        <name>[4Fe-4S] cluster</name>
        <dbReference type="ChEBI" id="CHEBI:49883"/>
    </cofactor>
    <text evidence="11">Binds 1 [4Fe-4S] cluster per subunit. Following nitrosylation of the [4Fe-4S] cluster binds 1 [4Fe-8(NO)] cluster per subunit.</text>
</comment>
<keyword evidence="3 11" id="KW-0004">4Fe-4S</keyword>
<feature type="binding site" evidence="11">
    <location>
        <position position="62"/>
    </location>
    <ligand>
        <name>[4Fe-4S] cluster</name>
        <dbReference type="ChEBI" id="CHEBI:49883"/>
    </ligand>
</feature>
<evidence type="ECO:0000256" key="2">
    <source>
        <dbReference type="ARBA" id="ARBA00006597"/>
    </source>
</evidence>
<keyword evidence="10 11" id="KW-0804">Transcription</keyword>
<comment type="subcellular location">
    <subcellularLocation>
        <location evidence="1 11">Cytoplasm</location>
    </subcellularLocation>
</comment>
<evidence type="ECO:0000313" key="14">
    <source>
        <dbReference type="Proteomes" id="UP001370100"/>
    </source>
</evidence>
<gene>
    <name evidence="11" type="primary">whiB</name>
    <name evidence="13" type="ORF">WCD41_06570</name>
</gene>
<evidence type="ECO:0000313" key="13">
    <source>
        <dbReference type="EMBL" id="MEJ2886109.1"/>
    </source>
</evidence>
<dbReference type="Pfam" id="PF02467">
    <property type="entry name" value="Whib"/>
    <property type="match status" value="1"/>
</dbReference>
<evidence type="ECO:0000256" key="7">
    <source>
        <dbReference type="ARBA" id="ARBA00023015"/>
    </source>
</evidence>
<keyword evidence="9 11" id="KW-1015">Disulfide bond</keyword>
<evidence type="ECO:0000259" key="12">
    <source>
        <dbReference type="PROSITE" id="PS51674"/>
    </source>
</evidence>
<comment type="function">
    <text evidence="11">Acts as a transcriptional regulator. Probably redox-responsive. The apo- but not holo-form probably binds DNA.</text>
</comment>
<dbReference type="Proteomes" id="UP001370100">
    <property type="component" value="Unassembled WGS sequence"/>
</dbReference>
<evidence type="ECO:0000256" key="9">
    <source>
        <dbReference type="ARBA" id="ARBA00023157"/>
    </source>
</evidence>
<evidence type="ECO:0000256" key="4">
    <source>
        <dbReference type="ARBA" id="ARBA00022723"/>
    </source>
</evidence>
<keyword evidence="8 11" id="KW-0238">DNA-binding</keyword>
<dbReference type="RefSeq" id="WP_337712597.1">
    <property type="nucleotide sequence ID" value="NZ_JBBEGL010000002.1"/>
</dbReference>
<dbReference type="PANTHER" id="PTHR38839">
    <property type="entry name" value="TRANSCRIPTIONAL REGULATOR WHID-RELATED"/>
    <property type="match status" value="1"/>
</dbReference>
<evidence type="ECO:0000256" key="6">
    <source>
        <dbReference type="ARBA" id="ARBA00023014"/>
    </source>
</evidence>
<comment type="PTM">
    <text evidence="11">Upon Fe-S cluster removal intramolecular disulfide bonds are formed.</text>
</comment>
<feature type="domain" description="4Fe-4S Wbl-type" evidence="12">
    <location>
        <begin position="36"/>
        <end position="95"/>
    </location>
</feature>
<keyword evidence="14" id="KW-1185">Reference proteome</keyword>
<organism evidence="13 14">
    <name type="scientific">Actinomycetospora aeridis</name>
    <dbReference type="NCBI Taxonomy" id="3129231"/>
    <lineage>
        <taxon>Bacteria</taxon>
        <taxon>Bacillati</taxon>
        <taxon>Actinomycetota</taxon>
        <taxon>Actinomycetes</taxon>
        <taxon>Pseudonocardiales</taxon>
        <taxon>Pseudonocardiaceae</taxon>
        <taxon>Actinomycetospora</taxon>
    </lineage>
</organism>
<evidence type="ECO:0000256" key="11">
    <source>
        <dbReference type="HAMAP-Rule" id="MF_01479"/>
    </source>
</evidence>
<reference evidence="13 14" key="1">
    <citation type="submission" date="2024-03" db="EMBL/GenBank/DDBJ databases">
        <title>Actinomycetospora sp. OC33-EN06, a novel actinomycete isolated from wild orchid (Aerides multiflora).</title>
        <authorList>
            <person name="Suriyachadkun C."/>
        </authorList>
    </citation>
    <scope>NUCLEOTIDE SEQUENCE [LARGE SCALE GENOMIC DNA]</scope>
    <source>
        <strain evidence="13 14">OC33-EN06</strain>
    </source>
</reference>
<accession>A0ABU8N2C4</accession>
<keyword evidence="4 11" id="KW-0479">Metal-binding</keyword>
<dbReference type="InterPro" id="IPR034768">
    <property type="entry name" value="4FE4S_WBL"/>
</dbReference>